<feature type="compositionally biased region" description="Basic and acidic residues" evidence="3">
    <location>
        <begin position="94"/>
        <end position="115"/>
    </location>
</feature>
<name>A0A1I8A366_9BILA</name>
<evidence type="ECO:0000313" key="4">
    <source>
        <dbReference type="Proteomes" id="UP000095287"/>
    </source>
</evidence>
<dbReference type="Gene3D" id="3.20.20.70">
    <property type="entry name" value="Aldolase class I"/>
    <property type="match status" value="1"/>
</dbReference>
<dbReference type="InterPro" id="IPR013785">
    <property type="entry name" value="Aldolase_TIM"/>
</dbReference>
<keyword evidence="4" id="KW-1185">Reference proteome</keyword>
<proteinExistence type="predicted"/>
<dbReference type="InterPro" id="IPR000056">
    <property type="entry name" value="Ribul_P_3_epim-like"/>
</dbReference>
<evidence type="ECO:0000313" key="5">
    <source>
        <dbReference type="WBParaSite" id="L893_g32394.t1"/>
    </source>
</evidence>
<dbReference type="WBParaSite" id="L893_g32394.t1">
    <property type="protein sequence ID" value="L893_g32394.t1"/>
    <property type="gene ID" value="L893_g32394"/>
</dbReference>
<reference evidence="5" key="1">
    <citation type="submission" date="2016-11" db="UniProtKB">
        <authorList>
            <consortium name="WormBaseParasite"/>
        </authorList>
    </citation>
    <scope>IDENTIFICATION</scope>
</reference>
<organism evidence="4 5">
    <name type="scientific">Steinernema glaseri</name>
    <dbReference type="NCBI Taxonomy" id="37863"/>
    <lineage>
        <taxon>Eukaryota</taxon>
        <taxon>Metazoa</taxon>
        <taxon>Ecdysozoa</taxon>
        <taxon>Nematoda</taxon>
        <taxon>Chromadorea</taxon>
        <taxon>Rhabditida</taxon>
        <taxon>Tylenchina</taxon>
        <taxon>Panagrolaimomorpha</taxon>
        <taxon>Strongyloidoidea</taxon>
        <taxon>Steinernematidae</taxon>
        <taxon>Steinernema</taxon>
    </lineage>
</organism>
<dbReference type="PANTHER" id="PTHR11749">
    <property type="entry name" value="RIBULOSE-5-PHOSPHATE-3-EPIMERASE"/>
    <property type="match status" value="1"/>
</dbReference>
<dbReference type="Proteomes" id="UP000095287">
    <property type="component" value="Unplaced"/>
</dbReference>
<dbReference type="GO" id="GO:0016857">
    <property type="term" value="F:racemase and epimerase activity, acting on carbohydrates and derivatives"/>
    <property type="evidence" value="ECO:0007669"/>
    <property type="project" value="InterPro"/>
</dbReference>
<dbReference type="GO" id="GO:0005975">
    <property type="term" value="P:carbohydrate metabolic process"/>
    <property type="evidence" value="ECO:0007669"/>
    <property type="project" value="InterPro"/>
</dbReference>
<evidence type="ECO:0000256" key="2">
    <source>
        <dbReference type="ARBA" id="ARBA00023235"/>
    </source>
</evidence>
<dbReference type="Pfam" id="PF00834">
    <property type="entry name" value="Ribul_P_3_epim"/>
    <property type="match status" value="1"/>
</dbReference>
<feature type="region of interest" description="Disordered" evidence="3">
    <location>
        <begin position="77"/>
        <end position="115"/>
    </location>
</feature>
<dbReference type="GO" id="GO:0046872">
    <property type="term" value="F:metal ion binding"/>
    <property type="evidence" value="ECO:0007669"/>
    <property type="project" value="UniProtKB-KW"/>
</dbReference>
<evidence type="ECO:0000256" key="3">
    <source>
        <dbReference type="SAM" id="MobiDB-lite"/>
    </source>
</evidence>
<sequence length="115" mass="12899">MVSKPEQWLEPMAKAGANQFTFHWEAVDADGGDAAVDALIEKVKKAGLKVGLAIKPKTEMPVRAHMLVFMILSPKRREGGEDPEICRSHRHSSHHDCRTRIRRPEVHGRHDGQSS</sequence>
<keyword evidence="2" id="KW-0413">Isomerase</keyword>
<dbReference type="AlphaFoldDB" id="A0A1I8A366"/>
<keyword evidence="1" id="KW-0479">Metal-binding</keyword>
<accession>A0A1I8A366</accession>
<feature type="compositionally biased region" description="Basic and acidic residues" evidence="3">
    <location>
        <begin position="77"/>
        <end position="87"/>
    </location>
</feature>
<protein>
    <submittedName>
        <fullName evidence="5">Ribulose-phosphate 3-epimerase</fullName>
    </submittedName>
</protein>
<dbReference type="InterPro" id="IPR011060">
    <property type="entry name" value="RibuloseP-bd_barrel"/>
</dbReference>
<dbReference type="SUPFAM" id="SSF51366">
    <property type="entry name" value="Ribulose-phoshate binding barrel"/>
    <property type="match status" value="1"/>
</dbReference>
<evidence type="ECO:0000256" key="1">
    <source>
        <dbReference type="ARBA" id="ARBA00022723"/>
    </source>
</evidence>